<keyword evidence="1" id="KW-1133">Transmembrane helix</keyword>
<dbReference type="HOGENOM" id="CLU_3109408_0_0_1"/>
<evidence type="ECO:0000313" key="3">
    <source>
        <dbReference type="EnsemblPlants" id="AES70996"/>
    </source>
</evidence>
<dbReference type="PaxDb" id="3880-AES70996"/>
<evidence type="ECO:0000313" key="4">
    <source>
        <dbReference type="Proteomes" id="UP000002051"/>
    </source>
</evidence>
<dbReference type="EnsemblPlants" id="AES70996">
    <property type="protein sequence ID" value="AES70996"/>
    <property type="gene ID" value="MTR_3g067300"/>
</dbReference>
<keyword evidence="1" id="KW-0472">Membrane</keyword>
<sequence>MTAVSGVACYGRGHILVPILVLVLLCAVVAYAHFAGIWEAFSAWPFVPLAV</sequence>
<feature type="transmembrane region" description="Helical" evidence="1">
    <location>
        <begin position="15"/>
        <end position="34"/>
    </location>
</feature>
<keyword evidence="1 2" id="KW-0812">Transmembrane</keyword>
<evidence type="ECO:0000256" key="1">
    <source>
        <dbReference type="SAM" id="Phobius"/>
    </source>
</evidence>
<dbReference type="AlphaFoldDB" id="G7J9G1"/>
<reference evidence="2 4" key="2">
    <citation type="journal article" date="2014" name="BMC Genomics">
        <title>An improved genome release (version Mt4.0) for the model legume Medicago truncatula.</title>
        <authorList>
            <person name="Tang H."/>
            <person name="Krishnakumar V."/>
            <person name="Bidwell S."/>
            <person name="Rosen B."/>
            <person name="Chan A."/>
            <person name="Zhou S."/>
            <person name="Gentzbittel L."/>
            <person name="Childs K.L."/>
            <person name="Yandell M."/>
            <person name="Gundlach H."/>
            <person name="Mayer K.F."/>
            <person name="Schwartz D.C."/>
            <person name="Town C.D."/>
        </authorList>
    </citation>
    <scope>GENOME REANNOTATION</scope>
    <source>
        <strain evidence="3 4">cv. Jemalong A17</strain>
    </source>
</reference>
<proteinExistence type="predicted"/>
<keyword evidence="4" id="KW-1185">Reference proteome</keyword>
<reference evidence="3" key="3">
    <citation type="submission" date="2015-04" db="UniProtKB">
        <authorList>
            <consortium name="EnsemblPlants"/>
        </authorList>
    </citation>
    <scope>IDENTIFICATION</scope>
    <source>
        <strain evidence="3">cv. Jemalong A17</strain>
    </source>
</reference>
<dbReference type="Proteomes" id="UP000002051">
    <property type="component" value="Chromosome 3"/>
</dbReference>
<gene>
    <name evidence="2" type="ordered locus">MTR_3g067300</name>
</gene>
<organism evidence="2 4">
    <name type="scientific">Medicago truncatula</name>
    <name type="common">Barrel medic</name>
    <name type="synonym">Medicago tribuloides</name>
    <dbReference type="NCBI Taxonomy" id="3880"/>
    <lineage>
        <taxon>Eukaryota</taxon>
        <taxon>Viridiplantae</taxon>
        <taxon>Streptophyta</taxon>
        <taxon>Embryophyta</taxon>
        <taxon>Tracheophyta</taxon>
        <taxon>Spermatophyta</taxon>
        <taxon>Magnoliopsida</taxon>
        <taxon>eudicotyledons</taxon>
        <taxon>Gunneridae</taxon>
        <taxon>Pentapetalae</taxon>
        <taxon>rosids</taxon>
        <taxon>fabids</taxon>
        <taxon>Fabales</taxon>
        <taxon>Fabaceae</taxon>
        <taxon>Papilionoideae</taxon>
        <taxon>50 kb inversion clade</taxon>
        <taxon>NPAAA clade</taxon>
        <taxon>Hologalegina</taxon>
        <taxon>IRL clade</taxon>
        <taxon>Trifolieae</taxon>
        <taxon>Medicago</taxon>
    </lineage>
</organism>
<name>G7J9G1_MEDTR</name>
<protein>
    <submittedName>
        <fullName evidence="2">Transmembrane protein, putative</fullName>
    </submittedName>
</protein>
<reference evidence="2 4" key="1">
    <citation type="journal article" date="2011" name="Nature">
        <title>The Medicago genome provides insight into the evolution of rhizobial symbioses.</title>
        <authorList>
            <person name="Young N.D."/>
            <person name="Debelle F."/>
            <person name="Oldroyd G.E."/>
            <person name="Geurts R."/>
            <person name="Cannon S.B."/>
            <person name="Udvardi M.K."/>
            <person name="Benedito V.A."/>
            <person name="Mayer K.F."/>
            <person name="Gouzy J."/>
            <person name="Schoof H."/>
            <person name="Van de Peer Y."/>
            <person name="Proost S."/>
            <person name="Cook D.R."/>
            <person name="Meyers B.C."/>
            <person name="Spannagl M."/>
            <person name="Cheung F."/>
            <person name="De Mita S."/>
            <person name="Krishnakumar V."/>
            <person name="Gundlach H."/>
            <person name="Zhou S."/>
            <person name="Mudge J."/>
            <person name="Bharti A.K."/>
            <person name="Murray J.D."/>
            <person name="Naoumkina M.A."/>
            <person name="Rosen B."/>
            <person name="Silverstein K.A."/>
            <person name="Tang H."/>
            <person name="Rombauts S."/>
            <person name="Zhao P.X."/>
            <person name="Zhou P."/>
            <person name="Barbe V."/>
            <person name="Bardou P."/>
            <person name="Bechner M."/>
            <person name="Bellec A."/>
            <person name="Berger A."/>
            <person name="Berges H."/>
            <person name="Bidwell S."/>
            <person name="Bisseling T."/>
            <person name="Choisne N."/>
            <person name="Couloux A."/>
            <person name="Denny R."/>
            <person name="Deshpande S."/>
            <person name="Dai X."/>
            <person name="Doyle J.J."/>
            <person name="Dudez A.M."/>
            <person name="Farmer A.D."/>
            <person name="Fouteau S."/>
            <person name="Franken C."/>
            <person name="Gibelin C."/>
            <person name="Gish J."/>
            <person name="Goldstein S."/>
            <person name="Gonzalez A.J."/>
            <person name="Green P.J."/>
            <person name="Hallab A."/>
            <person name="Hartog M."/>
            <person name="Hua A."/>
            <person name="Humphray S.J."/>
            <person name="Jeong D.H."/>
            <person name="Jing Y."/>
            <person name="Jocker A."/>
            <person name="Kenton S.M."/>
            <person name="Kim D.J."/>
            <person name="Klee K."/>
            <person name="Lai H."/>
            <person name="Lang C."/>
            <person name="Lin S."/>
            <person name="Macmil S.L."/>
            <person name="Magdelenat G."/>
            <person name="Matthews L."/>
            <person name="McCorrison J."/>
            <person name="Monaghan E.L."/>
            <person name="Mun J.H."/>
            <person name="Najar F.Z."/>
            <person name="Nicholson C."/>
            <person name="Noirot C."/>
            <person name="O'Bleness M."/>
            <person name="Paule C.R."/>
            <person name="Poulain J."/>
            <person name="Prion F."/>
            <person name="Qin B."/>
            <person name="Qu C."/>
            <person name="Retzel E.F."/>
            <person name="Riddle C."/>
            <person name="Sallet E."/>
            <person name="Samain S."/>
            <person name="Samson N."/>
            <person name="Sanders I."/>
            <person name="Saurat O."/>
            <person name="Scarpelli C."/>
            <person name="Schiex T."/>
            <person name="Segurens B."/>
            <person name="Severin A.J."/>
            <person name="Sherrier D.J."/>
            <person name="Shi R."/>
            <person name="Sims S."/>
            <person name="Singer S.R."/>
            <person name="Sinharoy S."/>
            <person name="Sterck L."/>
            <person name="Viollet A."/>
            <person name="Wang B.B."/>
            <person name="Wang K."/>
            <person name="Wang M."/>
            <person name="Wang X."/>
            <person name="Warfsmann J."/>
            <person name="Weissenbach J."/>
            <person name="White D.D."/>
            <person name="White J.D."/>
            <person name="Wiley G.B."/>
            <person name="Wincker P."/>
            <person name="Xing Y."/>
            <person name="Yang L."/>
            <person name="Yao Z."/>
            <person name="Ying F."/>
            <person name="Zhai J."/>
            <person name="Zhou L."/>
            <person name="Zuber A."/>
            <person name="Denarie J."/>
            <person name="Dixon R.A."/>
            <person name="May G.D."/>
            <person name="Schwartz D.C."/>
            <person name="Rogers J."/>
            <person name="Quetier F."/>
            <person name="Town C.D."/>
            <person name="Roe B.A."/>
        </authorList>
    </citation>
    <scope>NUCLEOTIDE SEQUENCE [LARGE SCALE GENOMIC DNA]</scope>
    <source>
        <strain evidence="2">A17</strain>
        <strain evidence="3 4">cv. Jemalong A17</strain>
    </source>
</reference>
<dbReference type="EMBL" id="CM001219">
    <property type="protein sequence ID" value="AES70996.1"/>
    <property type="molecule type" value="Genomic_DNA"/>
</dbReference>
<accession>G7J9G1</accession>
<evidence type="ECO:0000313" key="2">
    <source>
        <dbReference type="EMBL" id="AES70996.1"/>
    </source>
</evidence>